<reference evidence="1" key="1">
    <citation type="submission" date="2022-03" db="EMBL/GenBank/DDBJ databases">
        <authorList>
            <person name="Lindestad O."/>
        </authorList>
    </citation>
    <scope>NUCLEOTIDE SEQUENCE</scope>
</reference>
<dbReference type="EMBL" id="CAKXAJ010008326">
    <property type="protein sequence ID" value="CAH2210816.1"/>
    <property type="molecule type" value="Genomic_DNA"/>
</dbReference>
<keyword evidence="2" id="KW-1185">Reference proteome</keyword>
<organism evidence="1 2">
    <name type="scientific">Pararge aegeria aegeria</name>
    <dbReference type="NCBI Taxonomy" id="348720"/>
    <lineage>
        <taxon>Eukaryota</taxon>
        <taxon>Metazoa</taxon>
        <taxon>Ecdysozoa</taxon>
        <taxon>Arthropoda</taxon>
        <taxon>Hexapoda</taxon>
        <taxon>Insecta</taxon>
        <taxon>Pterygota</taxon>
        <taxon>Neoptera</taxon>
        <taxon>Endopterygota</taxon>
        <taxon>Lepidoptera</taxon>
        <taxon>Glossata</taxon>
        <taxon>Ditrysia</taxon>
        <taxon>Papilionoidea</taxon>
        <taxon>Nymphalidae</taxon>
        <taxon>Satyrinae</taxon>
        <taxon>Satyrini</taxon>
        <taxon>Parargina</taxon>
        <taxon>Pararge</taxon>
    </lineage>
</organism>
<gene>
    <name evidence="1" type="primary">jg2379</name>
    <name evidence="1" type="ORF">PAEG_LOCUS2674</name>
</gene>
<evidence type="ECO:0000313" key="1">
    <source>
        <dbReference type="EMBL" id="CAH2210816.1"/>
    </source>
</evidence>
<dbReference type="Proteomes" id="UP000838756">
    <property type="component" value="Unassembled WGS sequence"/>
</dbReference>
<feature type="non-terminal residue" evidence="1">
    <location>
        <position position="1"/>
    </location>
</feature>
<comment type="caution">
    <text evidence="1">The sequence shown here is derived from an EMBL/GenBank/DDBJ whole genome shotgun (WGS) entry which is preliminary data.</text>
</comment>
<dbReference type="AlphaFoldDB" id="A0A8S4QH19"/>
<accession>A0A8S4QH19</accession>
<proteinExistence type="predicted"/>
<name>A0A8S4QH19_9NEOP</name>
<sequence length="86" mass="9256">TAALKALGNLFGYNCILVFNTSAGLVARDAAIPATIPHEKFTILALSGDWRHSERQKPKYYKGMGFLTISLSFGLPIGTVSSDPDI</sequence>
<protein>
    <submittedName>
        <fullName evidence="1">Jg2379 protein</fullName>
    </submittedName>
</protein>
<evidence type="ECO:0000313" key="2">
    <source>
        <dbReference type="Proteomes" id="UP000838756"/>
    </source>
</evidence>